<feature type="transmembrane region" description="Helical" evidence="7">
    <location>
        <begin position="164"/>
        <end position="186"/>
    </location>
</feature>
<dbReference type="InterPro" id="IPR005614">
    <property type="entry name" value="NrfD-like"/>
</dbReference>
<feature type="transmembrane region" description="Helical" evidence="7">
    <location>
        <begin position="198"/>
        <end position="220"/>
    </location>
</feature>
<dbReference type="Proteomes" id="UP000006793">
    <property type="component" value="Chromosome"/>
</dbReference>
<sequence length="386" mass="43529">MFEKALVGSKKYYALVFFLAFLFLIGLACFIYQMQVGLGITGMSRDVSWGLYVCQFTYLVGIAASGVMVVLPYYLHNYKEYARLVIFGEFMAIAAVLMCILFILVDIGQTHRVMNVALHPTPNSVMFYDMIVLCGYLMLNIICGWTALSAMYKGTKYPKWVKPFIYLSIPWAFSIHTVTAFLYAGMPDRHLWLTAVMAPRFLASAFCSGPALLLILLYIVKAFTRFDPGEKAIKALAKTITYALIANLFLFGCELFTALYSNIPTHKHPLQYLFFGLEGHYKLVPWMWTAYISMAVAAILLVIPKVRNNLQILPFLCALVVLGTWIDKGMGLVIGGFIPNPLEEITEYTPTLPEVMIAIGIWAFGFLVITILYKMVISVMESRRLI</sequence>
<dbReference type="PANTHER" id="PTHR43044">
    <property type="match status" value="1"/>
</dbReference>
<dbReference type="GO" id="GO:0005886">
    <property type="term" value="C:plasma membrane"/>
    <property type="evidence" value="ECO:0007669"/>
    <property type="project" value="UniProtKB-SubCell"/>
</dbReference>
<keyword evidence="4 7" id="KW-0812">Transmembrane</keyword>
<dbReference type="RefSeq" id="WP_013908156.1">
    <property type="nucleotide sequence ID" value="NC_015681.1"/>
</dbReference>
<evidence type="ECO:0000313" key="9">
    <source>
        <dbReference type="Proteomes" id="UP000006793"/>
    </source>
</evidence>
<comment type="similarity">
    <text evidence="2">Belongs to the NrfD family.</text>
</comment>
<dbReference type="PaxDb" id="667014-Thein_1553"/>
<dbReference type="PANTHER" id="PTHR43044:SF2">
    <property type="entry name" value="POLYSULPHIDE REDUCTASE NRFD"/>
    <property type="match status" value="1"/>
</dbReference>
<feature type="transmembrane region" description="Helical" evidence="7">
    <location>
        <begin position="283"/>
        <end position="303"/>
    </location>
</feature>
<feature type="transmembrane region" description="Helical" evidence="7">
    <location>
        <begin position="315"/>
        <end position="335"/>
    </location>
</feature>
<keyword evidence="6 7" id="KW-0472">Membrane</keyword>
<feature type="transmembrane region" description="Helical" evidence="7">
    <location>
        <begin position="84"/>
        <end position="105"/>
    </location>
</feature>
<comment type="subcellular location">
    <subcellularLocation>
        <location evidence="1">Cell membrane</location>
        <topology evidence="1">Multi-pass membrane protein</topology>
    </subcellularLocation>
</comment>
<dbReference type="PROSITE" id="PS51257">
    <property type="entry name" value="PROKAR_LIPOPROTEIN"/>
    <property type="match status" value="1"/>
</dbReference>
<dbReference type="EMBL" id="CP002683">
    <property type="protein sequence ID" value="AEH45414.1"/>
    <property type="molecule type" value="Genomic_DNA"/>
</dbReference>
<accession>F8AAJ2</accession>
<dbReference type="PATRIC" id="fig|667014.3.peg.1601"/>
<dbReference type="Pfam" id="PF03916">
    <property type="entry name" value="NrfD"/>
    <property type="match status" value="1"/>
</dbReference>
<evidence type="ECO:0000256" key="6">
    <source>
        <dbReference type="ARBA" id="ARBA00023136"/>
    </source>
</evidence>
<evidence type="ECO:0000313" key="8">
    <source>
        <dbReference type="EMBL" id="AEH45414.1"/>
    </source>
</evidence>
<evidence type="ECO:0000256" key="5">
    <source>
        <dbReference type="ARBA" id="ARBA00022989"/>
    </source>
</evidence>
<evidence type="ECO:0000256" key="2">
    <source>
        <dbReference type="ARBA" id="ARBA00008929"/>
    </source>
</evidence>
<feature type="transmembrane region" description="Helical" evidence="7">
    <location>
        <begin position="49"/>
        <end position="75"/>
    </location>
</feature>
<organism evidence="8 9">
    <name type="scientific">Thermodesulfatator indicus (strain DSM 15286 / JCM 11887 / CIR29812)</name>
    <dbReference type="NCBI Taxonomy" id="667014"/>
    <lineage>
        <taxon>Bacteria</taxon>
        <taxon>Pseudomonadati</taxon>
        <taxon>Thermodesulfobacteriota</taxon>
        <taxon>Thermodesulfobacteria</taxon>
        <taxon>Thermodesulfobacteriales</taxon>
        <taxon>Thermodesulfatatoraceae</taxon>
        <taxon>Thermodesulfatator</taxon>
    </lineage>
</organism>
<feature type="transmembrane region" description="Helical" evidence="7">
    <location>
        <begin position="12"/>
        <end position="34"/>
    </location>
</feature>
<dbReference type="AlphaFoldDB" id="F8AAJ2"/>
<keyword evidence="9" id="KW-1185">Reference proteome</keyword>
<feature type="transmembrane region" description="Helical" evidence="7">
    <location>
        <begin position="240"/>
        <end position="263"/>
    </location>
</feature>
<gene>
    <name evidence="8" type="ordered locus">Thein_1553</name>
</gene>
<name>F8AAJ2_THEID</name>
<dbReference type="InParanoid" id="F8AAJ2"/>
<feature type="transmembrane region" description="Helical" evidence="7">
    <location>
        <begin position="355"/>
        <end position="376"/>
    </location>
</feature>
<protein>
    <submittedName>
        <fullName evidence="8">Polysulphide reductase NrfD</fullName>
    </submittedName>
</protein>
<reference evidence="9" key="1">
    <citation type="submission" date="2011-04" db="EMBL/GenBank/DDBJ databases">
        <title>The complete genome of Thermodesulfatator indicus DSM 15286.</title>
        <authorList>
            <person name="Lucas S."/>
            <person name="Copeland A."/>
            <person name="Lapidus A."/>
            <person name="Bruce D."/>
            <person name="Goodwin L."/>
            <person name="Pitluck S."/>
            <person name="Peters L."/>
            <person name="Kyrpides N."/>
            <person name="Mavromatis K."/>
            <person name="Pagani I."/>
            <person name="Ivanova N."/>
            <person name="Saunders L."/>
            <person name="Detter J.C."/>
            <person name="Tapia R."/>
            <person name="Han C."/>
            <person name="Land M."/>
            <person name="Hauser L."/>
            <person name="Markowitz V."/>
            <person name="Cheng J.-F."/>
            <person name="Hugenholtz P."/>
            <person name="Woyke T."/>
            <person name="Wu D."/>
            <person name="Spring S."/>
            <person name="Schroeder M."/>
            <person name="Brambilla E."/>
            <person name="Klenk H.-P."/>
            <person name="Eisen J.A."/>
        </authorList>
    </citation>
    <scope>NUCLEOTIDE SEQUENCE [LARGE SCALE GENOMIC DNA]</scope>
    <source>
        <strain evidence="9">DSM 15286 / JCM 11887 / CIR29812</strain>
    </source>
</reference>
<feature type="transmembrane region" description="Helical" evidence="7">
    <location>
        <begin position="125"/>
        <end position="152"/>
    </location>
</feature>
<reference evidence="8 9" key="2">
    <citation type="journal article" date="2012" name="Stand. Genomic Sci.">
        <title>Complete genome sequence of the thermophilic sulfate-reducing ocean bacterium Thermodesulfatator indicus type strain (CIR29812(T)).</title>
        <authorList>
            <person name="Anderson I."/>
            <person name="Saunders E."/>
            <person name="Lapidus A."/>
            <person name="Nolan M."/>
            <person name="Lucas S."/>
            <person name="Tice H."/>
            <person name="Del Rio T.G."/>
            <person name="Cheng J.F."/>
            <person name="Han C."/>
            <person name="Tapia R."/>
            <person name="Goodwin L.A."/>
            <person name="Pitluck S."/>
            <person name="Liolios K."/>
            <person name="Mavromatis K."/>
            <person name="Pagani I."/>
            <person name="Ivanova N."/>
            <person name="Mikhailova N."/>
            <person name="Pati A."/>
            <person name="Chen A."/>
            <person name="Palaniappan K."/>
            <person name="Land M."/>
            <person name="Hauser L."/>
            <person name="Jeffries C.D."/>
            <person name="Chang Y.J."/>
            <person name="Brambilla E.M."/>
            <person name="Rohde M."/>
            <person name="Spring S."/>
            <person name="Goker M."/>
            <person name="Detter J.C."/>
            <person name="Woyke T."/>
            <person name="Bristow J."/>
            <person name="Eisen J.A."/>
            <person name="Markowitz V."/>
            <person name="Hugenholtz P."/>
            <person name="Kyrpides N.C."/>
            <person name="Klenk H.P."/>
        </authorList>
    </citation>
    <scope>NUCLEOTIDE SEQUENCE [LARGE SCALE GENOMIC DNA]</scope>
    <source>
        <strain evidence="9">DSM 15286 / JCM 11887 / CIR29812</strain>
    </source>
</reference>
<dbReference type="KEGG" id="tid:Thein_1553"/>
<dbReference type="NCBIfam" id="NF045798">
    <property type="entry name" value="DsrP"/>
    <property type="match status" value="1"/>
</dbReference>
<evidence type="ECO:0000256" key="3">
    <source>
        <dbReference type="ARBA" id="ARBA00022475"/>
    </source>
</evidence>
<keyword evidence="3" id="KW-1003">Cell membrane</keyword>
<evidence type="ECO:0000256" key="4">
    <source>
        <dbReference type="ARBA" id="ARBA00022692"/>
    </source>
</evidence>
<proteinExistence type="inferred from homology"/>
<evidence type="ECO:0000256" key="1">
    <source>
        <dbReference type="ARBA" id="ARBA00004651"/>
    </source>
</evidence>
<dbReference type="STRING" id="667014.Thein_1553"/>
<dbReference type="eggNOG" id="COG5557">
    <property type="taxonomic scope" value="Bacteria"/>
</dbReference>
<keyword evidence="5 7" id="KW-1133">Transmembrane helix</keyword>
<dbReference type="HOGENOM" id="CLU_045348_4_0_0"/>
<evidence type="ECO:0000256" key="7">
    <source>
        <dbReference type="SAM" id="Phobius"/>
    </source>
</evidence>
<dbReference type="OrthoDB" id="9768846at2"/>
<dbReference type="InterPro" id="IPR054823">
    <property type="entry name" value="DsrP-like"/>
</dbReference>